<keyword evidence="2" id="KW-1185">Reference proteome</keyword>
<name>A0A1I7N218_9BACT</name>
<dbReference type="InterPro" id="IPR011990">
    <property type="entry name" value="TPR-like_helical_dom_sf"/>
</dbReference>
<dbReference type="RefSeq" id="WP_092456971.1">
    <property type="nucleotide sequence ID" value="NZ_FPCJ01000001.1"/>
</dbReference>
<accession>A0A1I7N218</accession>
<dbReference type="InterPro" id="IPR041662">
    <property type="entry name" value="SusD-like_2"/>
</dbReference>
<dbReference type="Proteomes" id="UP000199537">
    <property type="component" value="Unassembled WGS sequence"/>
</dbReference>
<sequence length="469" mass="52173">MKSIFTFFIACVLISGLNSCQKYLDINQNPNAAQEAPIAGLLANVTYTSAYNTYYISHDATSYYVQYLASPNPGSDVDTYQPIDPSTDWSQLYNTLTDLYDMRNLAATRGLNAYIGVADILTAYNLSLGTNIWGDMPYSEAFQGVVNLTPHFDAQQGLYDTCLALIDRGIQYLQQPDASGELDAASDFIHHGDVQAWIKTAYALKARMLNLVSKTSAYNPSAVLSALAQAYDTSADDAQISEFAVRNPWAQVALNNAGLLLDGWLSSYFIDALDGKTYGVFDPRLPLITDTTVYGDYRGTPNGAGRQSSGTGHEECYLIEGKYYSADNGPLEMITYAECKFIEAEAAFRSGDQNRAYQAYLTGIRVNMEKMQVPDTAQQRYLNDPRVAVGASNLTLALIMKEKYVACFLNPVTWDDMRRMDYAYKNFQLPVNAALSTFIRRVDYPSVETTRNGQHVPSVQLSDHLWWDK</sequence>
<dbReference type="OrthoDB" id="9766256at2"/>
<evidence type="ECO:0000313" key="2">
    <source>
        <dbReference type="Proteomes" id="UP000199537"/>
    </source>
</evidence>
<organism evidence="1 2">
    <name type="scientific">Thermoflavifilum thermophilum</name>
    <dbReference type="NCBI Taxonomy" id="1393122"/>
    <lineage>
        <taxon>Bacteria</taxon>
        <taxon>Pseudomonadati</taxon>
        <taxon>Bacteroidota</taxon>
        <taxon>Chitinophagia</taxon>
        <taxon>Chitinophagales</taxon>
        <taxon>Chitinophagaceae</taxon>
        <taxon>Thermoflavifilum</taxon>
    </lineage>
</organism>
<gene>
    <name evidence="1" type="ORF">SAMN05660895_0391</name>
</gene>
<dbReference type="STRING" id="1393122.SAMN05660895_0391"/>
<dbReference type="SUPFAM" id="SSF48452">
    <property type="entry name" value="TPR-like"/>
    <property type="match status" value="1"/>
</dbReference>
<dbReference type="AlphaFoldDB" id="A0A1I7N218"/>
<dbReference type="Gene3D" id="1.25.40.390">
    <property type="match status" value="1"/>
</dbReference>
<dbReference type="Pfam" id="PF12771">
    <property type="entry name" value="SusD-like_2"/>
    <property type="match status" value="1"/>
</dbReference>
<protein>
    <submittedName>
        <fullName evidence="1">Starch-binding associating with outer membrane</fullName>
    </submittedName>
</protein>
<dbReference type="EMBL" id="FPCJ01000001">
    <property type="protein sequence ID" value="SFV28709.1"/>
    <property type="molecule type" value="Genomic_DNA"/>
</dbReference>
<reference evidence="2" key="1">
    <citation type="submission" date="2016-10" db="EMBL/GenBank/DDBJ databases">
        <authorList>
            <person name="Varghese N."/>
            <person name="Submissions S."/>
        </authorList>
    </citation>
    <scope>NUCLEOTIDE SEQUENCE [LARGE SCALE GENOMIC DNA]</scope>
    <source>
        <strain evidence="2">DSM 14807</strain>
    </source>
</reference>
<proteinExistence type="predicted"/>
<evidence type="ECO:0000313" key="1">
    <source>
        <dbReference type="EMBL" id="SFV28709.1"/>
    </source>
</evidence>